<dbReference type="AlphaFoldDB" id="A0A843U1N2"/>
<proteinExistence type="predicted"/>
<evidence type="ECO:0000313" key="1">
    <source>
        <dbReference type="EMBL" id="MQL77315.1"/>
    </source>
</evidence>
<keyword evidence="2" id="KW-1185">Reference proteome</keyword>
<name>A0A843U1N2_COLES</name>
<sequence>MIDKMMVSQNSMSGPKFHRIACVLVHRLSFPLGKTRIFVRAEIGFARKSQIRIRHFDPIGTRWGNHTESACHDDQMLCSTRRENSSPGIGIAYMSTIRNRHSEMVDKMLVLRNSVSGPKFHRKTCVLVH</sequence>
<dbReference type="Proteomes" id="UP000652761">
    <property type="component" value="Unassembled WGS sequence"/>
</dbReference>
<accession>A0A843U1N2</accession>
<reference evidence="1" key="1">
    <citation type="submission" date="2017-07" db="EMBL/GenBank/DDBJ databases">
        <title>Taro Niue Genome Assembly and Annotation.</title>
        <authorList>
            <person name="Atibalentja N."/>
            <person name="Keating K."/>
            <person name="Fields C.J."/>
        </authorList>
    </citation>
    <scope>NUCLEOTIDE SEQUENCE</scope>
    <source>
        <strain evidence="1">Niue_2</strain>
        <tissue evidence="1">Leaf</tissue>
    </source>
</reference>
<gene>
    <name evidence="1" type="ORF">Taro_009728</name>
</gene>
<dbReference type="EMBL" id="NMUH01000343">
    <property type="protein sequence ID" value="MQL77315.1"/>
    <property type="molecule type" value="Genomic_DNA"/>
</dbReference>
<evidence type="ECO:0000313" key="2">
    <source>
        <dbReference type="Proteomes" id="UP000652761"/>
    </source>
</evidence>
<protein>
    <submittedName>
        <fullName evidence="1">Uncharacterized protein</fullName>
    </submittedName>
</protein>
<organism evidence="1 2">
    <name type="scientific">Colocasia esculenta</name>
    <name type="common">Wild taro</name>
    <name type="synonym">Arum esculentum</name>
    <dbReference type="NCBI Taxonomy" id="4460"/>
    <lineage>
        <taxon>Eukaryota</taxon>
        <taxon>Viridiplantae</taxon>
        <taxon>Streptophyta</taxon>
        <taxon>Embryophyta</taxon>
        <taxon>Tracheophyta</taxon>
        <taxon>Spermatophyta</taxon>
        <taxon>Magnoliopsida</taxon>
        <taxon>Liliopsida</taxon>
        <taxon>Araceae</taxon>
        <taxon>Aroideae</taxon>
        <taxon>Colocasieae</taxon>
        <taxon>Colocasia</taxon>
    </lineage>
</organism>
<comment type="caution">
    <text evidence="1">The sequence shown here is derived from an EMBL/GenBank/DDBJ whole genome shotgun (WGS) entry which is preliminary data.</text>
</comment>